<dbReference type="InterPro" id="IPR038763">
    <property type="entry name" value="DHH_sf"/>
</dbReference>
<dbReference type="EMBL" id="MPKA01000057">
    <property type="protein sequence ID" value="OLU46897.1"/>
    <property type="molecule type" value="Genomic_DNA"/>
</dbReference>
<evidence type="ECO:0000259" key="1">
    <source>
        <dbReference type="Pfam" id="PF01368"/>
    </source>
</evidence>
<name>A0A1U7NNJ2_9FIRM</name>
<gene>
    <name evidence="3" type="ORF">BO225_04245</name>
</gene>
<dbReference type="Proteomes" id="UP000186705">
    <property type="component" value="Unassembled WGS sequence"/>
</dbReference>
<accession>A0A1U7NNJ2</accession>
<dbReference type="OrthoDB" id="9803668at2"/>
<reference evidence="3 4" key="1">
    <citation type="submission" date="2016-11" db="EMBL/GenBank/DDBJ databases">
        <title>Description of two novel members of the family Erysipelotrichaceae: Ileibacterium lipovorans gen. nov., sp. nov. and Dubosiella newyorkensis, gen. nov., sp. nov.</title>
        <authorList>
            <person name="Cox L.M."/>
            <person name="Sohn J."/>
            <person name="Tyrrell K.L."/>
            <person name="Citron D.M."/>
            <person name="Lawson P.A."/>
            <person name="Patel N.B."/>
            <person name="Iizumi T."/>
            <person name="Perez-Perez G.I."/>
            <person name="Goldstein E.J."/>
            <person name="Blaser M.J."/>
        </authorList>
    </citation>
    <scope>NUCLEOTIDE SEQUENCE [LARGE SCALE GENOMIC DNA]</scope>
    <source>
        <strain evidence="3 4">NYU-BL-A4</strain>
    </source>
</reference>
<dbReference type="InterPro" id="IPR001667">
    <property type="entry name" value="DDH_dom"/>
</dbReference>
<dbReference type="SUPFAM" id="SSF64182">
    <property type="entry name" value="DHH phosphoesterases"/>
    <property type="match status" value="1"/>
</dbReference>
<dbReference type="Gene3D" id="3.90.1640.10">
    <property type="entry name" value="inorganic pyrophosphatase (n-terminal core)"/>
    <property type="match status" value="1"/>
</dbReference>
<dbReference type="STRING" id="1862672.BO225_04245"/>
<dbReference type="PANTHER" id="PTHR47618">
    <property type="entry name" value="BIFUNCTIONAL OLIGORIBONUCLEASE AND PAP PHOSPHATASE NRNA"/>
    <property type="match status" value="1"/>
</dbReference>
<feature type="domain" description="DHHA1" evidence="2">
    <location>
        <begin position="211"/>
        <end position="303"/>
    </location>
</feature>
<dbReference type="InterPro" id="IPR051319">
    <property type="entry name" value="Oligoribo/pAp-PDE_c-di-AMP_PDE"/>
</dbReference>
<sequence length="304" mass="34186">MEKLNKIQEEIEQHETITIFRHQFPDMDAIGSQIGLKKALQNIYPEKKIYALGTMSKDDEAMDSVDDETIKNSLAIVLDTANKERIDDPRFMLAKSRIRIDHHVPVETLASLEWLEPEASATCELIALFFKAQNLSIPKEAAQYLYEGLVADNIRYTTSNTRPESLLAGAYLIEQGANVQKANDKNFGISLRDFRYETEVRNNALYQEGVLYAIMNIESYEEEGLTFSQAKEKVYALSGVNEVKAWALFTEKEPNAFNASLRSRSLDVREIAADFGGGGHTCAAGIKGLDQKQVLQIIDRLKAL</sequence>
<organism evidence="3 4">
    <name type="scientific">Dubosiella newyorkensis</name>
    <dbReference type="NCBI Taxonomy" id="1862672"/>
    <lineage>
        <taxon>Bacteria</taxon>
        <taxon>Bacillati</taxon>
        <taxon>Bacillota</taxon>
        <taxon>Erysipelotrichia</taxon>
        <taxon>Erysipelotrichales</taxon>
        <taxon>Erysipelotrichaceae</taxon>
        <taxon>Dubosiella</taxon>
    </lineage>
</organism>
<dbReference type="Gene3D" id="3.10.310.30">
    <property type="match status" value="1"/>
</dbReference>
<dbReference type="GO" id="GO:0003676">
    <property type="term" value="F:nucleic acid binding"/>
    <property type="evidence" value="ECO:0007669"/>
    <property type="project" value="InterPro"/>
</dbReference>
<protein>
    <submittedName>
        <fullName evidence="3">Exopolyphosphatase</fullName>
    </submittedName>
</protein>
<evidence type="ECO:0000313" key="3">
    <source>
        <dbReference type="EMBL" id="OLU46897.1"/>
    </source>
</evidence>
<dbReference type="RefSeq" id="WP_076341044.1">
    <property type="nucleotide sequence ID" value="NZ_CAJTMI010000018.1"/>
</dbReference>
<evidence type="ECO:0000313" key="4">
    <source>
        <dbReference type="Proteomes" id="UP000186705"/>
    </source>
</evidence>
<evidence type="ECO:0000259" key="2">
    <source>
        <dbReference type="Pfam" id="PF02272"/>
    </source>
</evidence>
<proteinExistence type="predicted"/>
<keyword evidence="4" id="KW-1185">Reference proteome</keyword>
<dbReference type="InterPro" id="IPR003156">
    <property type="entry name" value="DHHA1_dom"/>
</dbReference>
<dbReference type="PANTHER" id="PTHR47618:SF1">
    <property type="entry name" value="BIFUNCTIONAL OLIGORIBONUCLEASE AND PAP PHOSPHATASE NRNA"/>
    <property type="match status" value="1"/>
</dbReference>
<feature type="domain" description="DDH" evidence="1">
    <location>
        <begin position="17"/>
        <end position="148"/>
    </location>
</feature>
<comment type="caution">
    <text evidence="3">The sequence shown here is derived from an EMBL/GenBank/DDBJ whole genome shotgun (WGS) entry which is preliminary data.</text>
</comment>
<dbReference type="Pfam" id="PF01368">
    <property type="entry name" value="DHH"/>
    <property type="match status" value="1"/>
</dbReference>
<dbReference type="AlphaFoldDB" id="A0A1U7NNJ2"/>
<dbReference type="Pfam" id="PF02272">
    <property type="entry name" value="DHHA1"/>
    <property type="match status" value="1"/>
</dbReference>